<dbReference type="Gene3D" id="3.90.230.10">
    <property type="entry name" value="Creatinase/methionine aminopeptidase superfamily"/>
    <property type="match status" value="1"/>
</dbReference>
<dbReference type="SUPFAM" id="SSF53092">
    <property type="entry name" value="Creatinase/prolidase N-terminal domain"/>
    <property type="match status" value="1"/>
</dbReference>
<dbReference type="PANTHER" id="PTHR43763:SF6">
    <property type="entry name" value="XAA-PRO AMINOPEPTIDASE 1"/>
    <property type="match status" value="1"/>
</dbReference>
<keyword evidence="2 4" id="KW-0479">Metal-binding</keyword>
<organism evidence="8 9">
    <name type="scientific">Holothuria leucospilota</name>
    <name type="common">Black long sea cucumber</name>
    <name type="synonym">Mertensiothuria leucospilota</name>
    <dbReference type="NCBI Taxonomy" id="206669"/>
    <lineage>
        <taxon>Eukaryota</taxon>
        <taxon>Metazoa</taxon>
        <taxon>Echinodermata</taxon>
        <taxon>Eleutherozoa</taxon>
        <taxon>Echinozoa</taxon>
        <taxon>Holothuroidea</taxon>
        <taxon>Aspidochirotacea</taxon>
        <taxon>Aspidochirotida</taxon>
        <taxon>Holothuriidae</taxon>
        <taxon>Holothuria</taxon>
    </lineage>
</organism>
<protein>
    <submittedName>
        <fullName evidence="8">Xaa-Pro aminopeptidase 1</fullName>
    </submittedName>
</protein>
<dbReference type="InterPro" id="IPR029149">
    <property type="entry name" value="Creatin/AminoP/Spt16_N"/>
</dbReference>
<dbReference type="Pfam" id="PF00557">
    <property type="entry name" value="Peptidase_M24"/>
    <property type="match status" value="1"/>
</dbReference>
<evidence type="ECO:0000256" key="4">
    <source>
        <dbReference type="RuleBase" id="RU000590"/>
    </source>
</evidence>
<dbReference type="AlphaFoldDB" id="A0A9Q1BG23"/>
<keyword evidence="9" id="KW-1185">Reference proteome</keyword>
<proteinExistence type="inferred from homology"/>
<feature type="domain" description="Peptidase M24" evidence="5">
    <location>
        <begin position="322"/>
        <end position="538"/>
    </location>
</feature>
<dbReference type="SUPFAM" id="SSF55920">
    <property type="entry name" value="Creatinase/aminopeptidase"/>
    <property type="match status" value="1"/>
</dbReference>
<evidence type="ECO:0000256" key="3">
    <source>
        <dbReference type="ARBA" id="ARBA00022801"/>
    </source>
</evidence>
<dbReference type="Pfam" id="PF16189">
    <property type="entry name" value="Creatinase_N_2"/>
    <property type="match status" value="1"/>
</dbReference>
<dbReference type="InterPro" id="IPR000587">
    <property type="entry name" value="Creatinase_N"/>
</dbReference>
<dbReference type="GO" id="GO:0070006">
    <property type="term" value="F:metalloaminopeptidase activity"/>
    <property type="evidence" value="ECO:0007669"/>
    <property type="project" value="InterPro"/>
</dbReference>
<dbReference type="InterPro" id="IPR032416">
    <property type="entry name" value="Peptidase_M24_C"/>
</dbReference>
<name>A0A9Q1BG23_HOLLE</name>
<dbReference type="Proteomes" id="UP001152320">
    <property type="component" value="Chromosome 17"/>
</dbReference>
<dbReference type="Pfam" id="PF16188">
    <property type="entry name" value="Peptidase_M24_C"/>
    <property type="match status" value="1"/>
</dbReference>
<dbReference type="FunFam" id="3.90.230.10:FF:000004">
    <property type="entry name" value="xaa-Pro aminopeptidase 1 isoform X1"/>
    <property type="match status" value="1"/>
</dbReference>
<evidence type="ECO:0000259" key="7">
    <source>
        <dbReference type="Pfam" id="PF16188"/>
    </source>
</evidence>
<keyword evidence="8" id="KW-0645">Protease</keyword>
<evidence type="ECO:0000256" key="1">
    <source>
        <dbReference type="ARBA" id="ARBA00008766"/>
    </source>
</evidence>
<gene>
    <name evidence="8" type="ORF">HOLleu_34165</name>
</gene>
<evidence type="ECO:0000313" key="8">
    <source>
        <dbReference type="EMBL" id="KAJ8026346.1"/>
    </source>
</evidence>
<keyword evidence="8" id="KW-0031">Aminopeptidase</keyword>
<dbReference type="CDD" id="cd01085">
    <property type="entry name" value="APP"/>
    <property type="match status" value="1"/>
</dbReference>
<dbReference type="GO" id="GO:0046872">
    <property type="term" value="F:metal ion binding"/>
    <property type="evidence" value="ECO:0007669"/>
    <property type="project" value="UniProtKB-KW"/>
</dbReference>
<dbReference type="InterPro" id="IPR001131">
    <property type="entry name" value="Peptidase_M24B_aminopep-P_CS"/>
</dbReference>
<dbReference type="PROSITE" id="PS00491">
    <property type="entry name" value="PROLINE_PEPTIDASE"/>
    <property type="match status" value="1"/>
</dbReference>
<sequence>MSAKNTTAILKKLRDLMKTKKVVGEPLQAYIIPSGDSHQNEYIADCDCRREYVSGFSGSSGTAIVTENEAALWTDGRYFLQAATQMDSNWTLMKQGLQETPSQEEWLNKILPSGSRVGVDPFLFSYDMWQTCYKGLKSSGNQLIPVASNLVDLVWDSERPEPPCSALIVQDVRYSGLKWGKKVEQLRSQMSSNVPKAEYMVVTHLDEIAWLLNLRGADIPYNPVFFAYVVVSMESIHVFMDEKKLSDEIEKHLSGDMNVTFHSYDKILSFIDGLYSESEEKRTWISTTSSYAIINTIPKKARILKPCPISESKSVKNEVEIEGMRKAHIKDAVALCEYFRWLENEVPKGKVTEISGADKLEELRREQEDFVTLSFGTISSSGPHAAIIHYQPSPETDIPINTQDIYLCDSGGQYRDGTTDVTRTVHFGTPTQHQKECHTRVLKGVIALATSIFPNGTKGSRLDSFARKALWEDGLDYLHGTGHGVGSFLNVHEGPQRVSYRLDSKETPLMAGQFISDEPGYYEDGQFGVRIENIVLVKPAKTRHNFRDKGFLTFETVTLVPIQTKLIEASLLTEKEIEWLNNYHSLCRDVIGAELEKQGRHETLRWLQRETQLIG</sequence>
<evidence type="ECO:0000259" key="6">
    <source>
        <dbReference type="Pfam" id="PF01321"/>
    </source>
</evidence>
<evidence type="ECO:0000256" key="2">
    <source>
        <dbReference type="ARBA" id="ARBA00022723"/>
    </source>
</evidence>
<dbReference type="EMBL" id="JAIZAY010000017">
    <property type="protein sequence ID" value="KAJ8026346.1"/>
    <property type="molecule type" value="Genomic_DNA"/>
</dbReference>
<dbReference type="InterPro" id="IPR033740">
    <property type="entry name" value="Pept_M24B"/>
</dbReference>
<evidence type="ECO:0000313" key="9">
    <source>
        <dbReference type="Proteomes" id="UP001152320"/>
    </source>
</evidence>
<dbReference type="PANTHER" id="PTHR43763">
    <property type="entry name" value="XAA-PRO AMINOPEPTIDASE 1"/>
    <property type="match status" value="1"/>
</dbReference>
<dbReference type="InterPro" id="IPR050422">
    <property type="entry name" value="X-Pro_aminopeptidase_P"/>
</dbReference>
<dbReference type="InterPro" id="IPR000994">
    <property type="entry name" value="Pept_M24"/>
</dbReference>
<dbReference type="FunFam" id="3.40.350.10:FF:000001">
    <property type="entry name" value="Putative xaa-Pro aminopeptidase 1"/>
    <property type="match status" value="1"/>
</dbReference>
<dbReference type="GO" id="GO:0005737">
    <property type="term" value="C:cytoplasm"/>
    <property type="evidence" value="ECO:0007669"/>
    <property type="project" value="UniProtKB-ARBA"/>
</dbReference>
<feature type="domain" description="Creatinase N-terminal" evidence="6">
    <location>
        <begin position="10"/>
        <end position="147"/>
    </location>
</feature>
<comment type="similarity">
    <text evidence="1 4">Belongs to the peptidase M24B family.</text>
</comment>
<dbReference type="Gene3D" id="3.40.350.10">
    <property type="entry name" value="Creatinase/prolidase N-terminal domain"/>
    <property type="match status" value="2"/>
</dbReference>
<dbReference type="InterPro" id="IPR036005">
    <property type="entry name" value="Creatinase/aminopeptidase-like"/>
</dbReference>
<dbReference type="OrthoDB" id="9995434at2759"/>
<keyword evidence="3" id="KW-0378">Hydrolase</keyword>
<evidence type="ECO:0000259" key="5">
    <source>
        <dbReference type="Pfam" id="PF00557"/>
    </source>
</evidence>
<accession>A0A9Q1BG23</accession>
<feature type="domain" description="Peptidase M24 C-terminal" evidence="7">
    <location>
        <begin position="550"/>
        <end position="613"/>
    </location>
</feature>
<comment type="caution">
    <text evidence="8">The sequence shown here is derived from an EMBL/GenBank/DDBJ whole genome shotgun (WGS) entry which is preliminary data.</text>
</comment>
<dbReference type="Pfam" id="PF01321">
    <property type="entry name" value="Creatinase_N"/>
    <property type="match status" value="1"/>
</dbReference>
<reference evidence="8" key="1">
    <citation type="submission" date="2021-10" db="EMBL/GenBank/DDBJ databases">
        <title>Tropical sea cucumber genome reveals ecological adaptation and Cuvierian tubules defense mechanism.</title>
        <authorList>
            <person name="Chen T."/>
        </authorList>
    </citation>
    <scope>NUCLEOTIDE SEQUENCE</scope>
    <source>
        <strain evidence="8">Nanhai2018</strain>
        <tissue evidence="8">Muscle</tissue>
    </source>
</reference>